<dbReference type="Gene3D" id="3.30.70.970">
    <property type="entry name" value="RraB-like"/>
    <property type="match status" value="1"/>
</dbReference>
<proteinExistence type="predicted"/>
<dbReference type="RefSeq" id="WP_080916064.1">
    <property type="nucleotide sequence ID" value="NZ_CANMJJ010000011.1"/>
</dbReference>
<dbReference type="SUPFAM" id="SSF89946">
    <property type="entry name" value="Hypothetical protein VC0424"/>
    <property type="match status" value="1"/>
</dbReference>
<feature type="domain" description="Regulator of ribonuclease activity B" evidence="1">
    <location>
        <begin position="6"/>
        <end position="105"/>
    </location>
</feature>
<evidence type="ECO:0000259" key="1">
    <source>
        <dbReference type="Pfam" id="PF06877"/>
    </source>
</evidence>
<dbReference type="Pfam" id="PF06877">
    <property type="entry name" value="RraB"/>
    <property type="match status" value="1"/>
</dbReference>
<name>A0ABM6JMU8_9GAMM</name>
<evidence type="ECO:0000313" key="3">
    <source>
        <dbReference type="Proteomes" id="UP000191820"/>
    </source>
</evidence>
<keyword evidence="3" id="KW-1185">Reference proteome</keyword>
<dbReference type="InterPro" id="IPR009671">
    <property type="entry name" value="RraB_dom"/>
</dbReference>
<evidence type="ECO:0000313" key="2">
    <source>
        <dbReference type="EMBL" id="ARD22901.1"/>
    </source>
</evidence>
<organism evidence="2 3">
    <name type="scientific">Shewanella japonica</name>
    <dbReference type="NCBI Taxonomy" id="93973"/>
    <lineage>
        <taxon>Bacteria</taxon>
        <taxon>Pseudomonadati</taxon>
        <taxon>Pseudomonadota</taxon>
        <taxon>Gammaproteobacteria</taxon>
        <taxon>Alteromonadales</taxon>
        <taxon>Shewanellaceae</taxon>
        <taxon>Shewanella</taxon>
    </lineage>
</organism>
<accession>A0ABM6JMU8</accession>
<dbReference type="InterPro" id="IPR036701">
    <property type="entry name" value="RraB-like_sf"/>
</dbReference>
<dbReference type="Proteomes" id="UP000191820">
    <property type="component" value="Chromosome"/>
</dbReference>
<reference evidence="2 3" key="1">
    <citation type="submission" date="2017-03" db="EMBL/GenBank/DDBJ databases">
        <title>Genome sequencing of Shewanella japonica KCTC 22435.</title>
        <authorList>
            <person name="Kim K.M."/>
        </authorList>
    </citation>
    <scope>NUCLEOTIDE SEQUENCE [LARGE SCALE GENOMIC DNA]</scope>
    <source>
        <strain evidence="2 3">KCTC 22435</strain>
    </source>
</reference>
<sequence>MQFPDDDNGKMLAAMAESGIDLSVALDVDFFLIFDDQRDAESALEALAQTDLKGELELNFSEEIEKWELIVCLNMVPAYETLVAKEIELNDFAQEFDGMTDGWGVMQHQEGDDEFADDDHECDDNCSHSH</sequence>
<protein>
    <recommendedName>
        <fullName evidence="1">Regulator of ribonuclease activity B domain-containing protein</fullName>
    </recommendedName>
</protein>
<dbReference type="EMBL" id="CP020472">
    <property type="protein sequence ID" value="ARD22901.1"/>
    <property type="molecule type" value="Genomic_DNA"/>
</dbReference>
<gene>
    <name evidence="2" type="ORF">SJ2017_2612</name>
</gene>